<gene>
    <name evidence="6" type="ORF">MONBRDRAFT_22689</name>
</gene>
<organism evidence="6 7">
    <name type="scientific">Monosiga brevicollis</name>
    <name type="common">Choanoflagellate</name>
    <dbReference type="NCBI Taxonomy" id="81824"/>
    <lineage>
        <taxon>Eukaryota</taxon>
        <taxon>Choanoflagellata</taxon>
        <taxon>Craspedida</taxon>
        <taxon>Salpingoecidae</taxon>
        <taxon>Monosiga</taxon>
    </lineage>
</organism>
<dbReference type="GO" id="GO:0005886">
    <property type="term" value="C:plasma membrane"/>
    <property type="evidence" value="ECO:0000318"/>
    <property type="project" value="GO_Central"/>
</dbReference>
<evidence type="ECO:0000256" key="3">
    <source>
        <dbReference type="SAM" id="Coils"/>
    </source>
</evidence>
<proteinExistence type="inferred from homology"/>
<evidence type="ECO:0000313" key="7">
    <source>
        <dbReference type="Proteomes" id="UP000001357"/>
    </source>
</evidence>
<feature type="region of interest" description="Disordered" evidence="4">
    <location>
        <begin position="981"/>
        <end position="1015"/>
    </location>
</feature>
<dbReference type="InterPro" id="IPR009060">
    <property type="entry name" value="UBA-like_sf"/>
</dbReference>
<feature type="compositionally biased region" description="Polar residues" evidence="4">
    <location>
        <begin position="563"/>
        <end position="572"/>
    </location>
</feature>
<dbReference type="OMA" id="HRANDIR"/>
<dbReference type="SUPFAM" id="SSF50978">
    <property type="entry name" value="WD40 repeat-like"/>
    <property type="match status" value="1"/>
</dbReference>
<protein>
    <recommendedName>
        <fullName evidence="5">UBA domain-containing protein</fullName>
    </recommendedName>
</protein>
<dbReference type="GO" id="GO:0045159">
    <property type="term" value="F:myosin II binding"/>
    <property type="evidence" value="ECO:0000318"/>
    <property type="project" value="GO_Central"/>
</dbReference>
<evidence type="ECO:0000256" key="2">
    <source>
        <dbReference type="ARBA" id="ARBA00022483"/>
    </source>
</evidence>
<dbReference type="GO" id="GO:0006887">
    <property type="term" value="P:exocytosis"/>
    <property type="evidence" value="ECO:0000318"/>
    <property type="project" value="GO_Central"/>
</dbReference>
<reference evidence="6 7" key="1">
    <citation type="journal article" date="2008" name="Nature">
        <title>The genome of the choanoflagellate Monosiga brevicollis and the origin of metazoans.</title>
        <authorList>
            <consortium name="JGI Sequencing"/>
            <person name="King N."/>
            <person name="Westbrook M.J."/>
            <person name="Young S.L."/>
            <person name="Kuo A."/>
            <person name="Abedin M."/>
            <person name="Chapman J."/>
            <person name="Fairclough S."/>
            <person name="Hellsten U."/>
            <person name="Isogai Y."/>
            <person name="Letunic I."/>
            <person name="Marr M."/>
            <person name="Pincus D."/>
            <person name="Putnam N."/>
            <person name="Rokas A."/>
            <person name="Wright K.J."/>
            <person name="Zuzow R."/>
            <person name="Dirks W."/>
            <person name="Good M."/>
            <person name="Goodstein D."/>
            <person name="Lemons D."/>
            <person name="Li W."/>
            <person name="Lyons J.B."/>
            <person name="Morris A."/>
            <person name="Nichols S."/>
            <person name="Richter D.J."/>
            <person name="Salamov A."/>
            <person name="Bork P."/>
            <person name="Lim W.A."/>
            <person name="Manning G."/>
            <person name="Miller W.T."/>
            <person name="McGinnis W."/>
            <person name="Shapiro H."/>
            <person name="Tjian R."/>
            <person name="Grigoriev I.V."/>
            <person name="Rokhsar D."/>
        </authorList>
    </citation>
    <scope>NUCLEOTIDE SEQUENCE [LARGE SCALE GENOMIC DNA]</scope>
    <source>
        <strain evidence="7">MX1 / ATCC 50154</strain>
    </source>
</reference>
<feature type="compositionally biased region" description="Low complexity" evidence="4">
    <location>
        <begin position="984"/>
        <end position="1010"/>
    </location>
</feature>
<keyword evidence="7" id="KW-1185">Reference proteome</keyword>
<dbReference type="InterPro" id="IPR001680">
    <property type="entry name" value="WD40_rpt"/>
</dbReference>
<keyword evidence="2" id="KW-0268">Exocytosis</keyword>
<keyword evidence="3" id="KW-0175">Coiled coil</keyword>
<dbReference type="eggNOG" id="KOG1983">
    <property type="taxonomic scope" value="Eukaryota"/>
</dbReference>
<feature type="region of interest" description="Disordered" evidence="4">
    <location>
        <begin position="386"/>
        <end position="416"/>
    </location>
</feature>
<feature type="compositionally biased region" description="Polar residues" evidence="4">
    <location>
        <begin position="390"/>
        <end position="399"/>
    </location>
</feature>
<dbReference type="GeneID" id="5888725"/>
<feature type="domain" description="UBA" evidence="5">
    <location>
        <begin position="573"/>
        <end position="613"/>
    </location>
</feature>
<dbReference type="GO" id="GO:0005737">
    <property type="term" value="C:cytoplasm"/>
    <property type="evidence" value="ECO:0000318"/>
    <property type="project" value="GO_Central"/>
</dbReference>
<dbReference type="GO" id="GO:0019905">
    <property type="term" value="F:syntaxin binding"/>
    <property type="evidence" value="ECO:0000318"/>
    <property type="project" value="GO_Central"/>
</dbReference>
<dbReference type="InterPro" id="IPR015943">
    <property type="entry name" value="WD40/YVTN_repeat-like_dom_sf"/>
</dbReference>
<dbReference type="EMBL" id="CH991544">
    <property type="protein sequence ID" value="EDQ91979.1"/>
    <property type="molecule type" value="Genomic_DNA"/>
</dbReference>
<feature type="compositionally biased region" description="Polar residues" evidence="4">
    <location>
        <begin position="405"/>
        <end position="415"/>
    </location>
</feature>
<feature type="region of interest" description="Disordered" evidence="4">
    <location>
        <begin position="665"/>
        <end position="713"/>
    </location>
</feature>
<evidence type="ECO:0000259" key="5">
    <source>
        <dbReference type="PROSITE" id="PS50030"/>
    </source>
</evidence>
<dbReference type="PANTHER" id="PTHR10241">
    <property type="entry name" value="LETHAL 2 GIANT LARVAE PROTEIN"/>
    <property type="match status" value="1"/>
</dbReference>
<feature type="compositionally biased region" description="Low complexity" evidence="4">
    <location>
        <begin position="666"/>
        <end position="685"/>
    </location>
</feature>
<dbReference type="AlphaFoldDB" id="A9URS6"/>
<feature type="region of interest" description="Disordered" evidence="4">
    <location>
        <begin position="523"/>
        <end position="572"/>
    </location>
</feature>
<feature type="coiled-coil region" evidence="3">
    <location>
        <begin position="1235"/>
        <end position="1269"/>
    </location>
</feature>
<dbReference type="PANTHER" id="PTHR10241:SF25">
    <property type="entry name" value="TOMOSYN, ISOFORM C"/>
    <property type="match status" value="1"/>
</dbReference>
<feature type="region of interest" description="Disordered" evidence="4">
    <location>
        <begin position="612"/>
        <end position="644"/>
    </location>
</feature>
<dbReference type="InterPro" id="IPR036322">
    <property type="entry name" value="WD40_repeat_dom_sf"/>
</dbReference>
<evidence type="ECO:0000256" key="4">
    <source>
        <dbReference type="SAM" id="MobiDB-lite"/>
    </source>
</evidence>
<dbReference type="Gene3D" id="1.10.8.10">
    <property type="entry name" value="DNA helicase RuvA subunit, C-terminal domain"/>
    <property type="match status" value="1"/>
</dbReference>
<evidence type="ECO:0000313" key="6">
    <source>
        <dbReference type="EMBL" id="EDQ91979.1"/>
    </source>
</evidence>
<name>A9URS6_MONBE</name>
<accession>A9URS6</accession>
<sequence>MDHHVSLLLVRGLYLLGGWACGVFISIGHPGCAMQFQQQLEHIIQLIFVPNKGELIVVTQSATLYQWRWAEDPPRLINSLAFKHEELTFVHLAPGGDGWLYVGTNRGNVYLIRSDTLVRSTYAIMWNEVTTKYALTYHRISGACPYPICTDSMLTSSIPNSPHFSGFNPGPVIKIASQPGNTSTLLLVYERGYLATWNVMERQVLDRFKMKENAVATSACWAPDGKFFYTGHVNGDIMRWDAKKPLPEQVQTEEDFSFREPVLHMSALQTKGGLLLAHDGGPAPLDGQAHTLSILMPDGRVRNSFLDNDVMDILLLSDGPKGASADTLVLLTSDKLQVLDVDAHLASIDVMHGLQVQDSVLTCSQHISSPGAAVFNALVLAARDEHMHQGQATPTSPRSARSPINGGSQRGSTTPPFGDLLITGHADGSVLFWNWATGLMTFLPAKILPDDVILVHKLRLPYSPEHVTLMPYGDDRAVMHVVFDVTKLLLAVSHASGHVLVYQFSTQAGPTEFELRRVQLLEPSGSPHSSRSQSPSKTRPPRPPAPEGRVPMAQEQSKREVAGNTSVTDSDNVVSEAKVKELMEYGFSEASVRAELATTKGDMNQAAANLFDREDDRGHVANPKASKEQQQGARGADHAGATDSDTAIIVLSDGQQLVETSELDHPVSAAAPESGPSAPESGPSATAQKDAGDDVRTQDEAGGNDAGVESEEEYKLPLASLPDSTVLSYQAHAGFQLYLAAICTVMGQEHDEVVDHVACLELYAHRGVLCFGNTRGVCMLSFVAPRCQVKAELSLHHPSRENREADGVCALSAVPGVILRTKEADSIQAPAVLLVATLLGDIYAVPVAESGAAKHYFSLKAPSPIIGLQALDAHHHPLDVQFWGAQEKLEASDARVSLDAETQCQTAKAMPAQDSAAEQATLPATLTELRALLSTAPDLDRMKTYGDHIKHLKEAQKLDEDELHQLRAEWETRRIWLQEHGAESSTTAQQASSNKTPAAEAGAPDGPGNAESTPAGDASLVLAAATAFRKGGLSGSSTQMLNDASVLVVTATGVLCLKKGAVKARTHAVKASPLTRWAYVSVDGVPTVAAVSRDGVYHLYPADNLHGEMQLPTHLPRGLRAVQTLVITQDGSLISPTRSGGLVFKHLINADTAPVREGASGQESADSERSVNCVFDPSRVRKEERQSGGLLSGLFGKKISTATERDELFEKMVDRRDKSHVADRTAHADAAHGGFSELHEKMRKREERLAKFEQQAQQMAAEAENFNSAARFVLCVHA</sequence>
<dbReference type="Gene3D" id="2.130.10.10">
    <property type="entry name" value="YVTN repeat-like/Quinoprotein amine dehydrogenase"/>
    <property type="match status" value="2"/>
</dbReference>
<dbReference type="GO" id="GO:0005096">
    <property type="term" value="F:GTPase activator activity"/>
    <property type="evidence" value="ECO:0000318"/>
    <property type="project" value="GO_Central"/>
</dbReference>
<feature type="compositionally biased region" description="Low complexity" evidence="4">
    <location>
        <begin position="523"/>
        <end position="537"/>
    </location>
</feature>
<dbReference type="SUPFAM" id="SSF46934">
    <property type="entry name" value="UBA-like"/>
    <property type="match status" value="1"/>
</dbReference>
<dbReference type="SMART" id="SM00320">
    <property type="entry name" value="WD40"/>
    <property type="match status" value="5"/>
</dbReference>
<feature type="compositionally biased region" description="Basic and acidic residues" evidence="4">
    <location>
        <begin position="690"/>
        <end position="699"/>
    </location>
</feature>
<dbReference type="GO" id="GO:0006893">
    <property type="term" value="P:Golgi to plasma membrane transport"/>
    <property type="evidence" value="ECO:0000318"/>
    <property type="project" value="GO_Central"/>
</dbReference>
<dbReference type="Proteomes" id="UP000001357">
    <property type="component" value="Unassembled WGS sequence"/>
</dbReference>
<dbReference type="PROSITE" id="PS50030">
    <property type="entry name" value="UBA"/>
    <property type="match status" value="1"/>
</dbReference>
<dbReference type="KEGG" id="mbr:MONBRDRAFT_22689"/>
<dbReference type="InterPro" id="IPR015940">
    <property type="entry name" value="UBA"/>
</dbReference>
<dbReference type="STRING" id="81824.A9URS6"/>
<comment type="similarity">
    <text evidence="1">Belongs to the WD repeat L(2)GL family.</text>
</comment>
<evidence type="ECO:0000256" key="1">
    <source>
        <dbReference type="ARBA" id="ARBA00008070"/>
    </source>
</evidence>
<dbReference type="RefSeq" id="XP_001743265.1">
    <property type="nucleotide sequence ID" value="XM_001743213.1"/>
</dbReference>
<dbReference type="InParanoid" id="A9URS6"/>